<dbReference type="InterPro" id="IPR042070">
    <property type="entry name" value="PucR_C-HTH_sf"/>
</dbReference>
<dbReference type="Pfam" id="PF13556">
    <property type="entry name" value="HTH_30"/>
    <property type="match status" value="2"/>
</dbReference>
<dbReference type="PANTHER" id="PTHR33744">
    <property type="entry name" value="CARBOHYDRATE DIACID REGULATOR"/>
    <property type="match status" value="1"/>
</dbReference>
<reference evidence="2 3" key="1">
    <citation type="submission" date="2021-02" db="EMBL/GenBank/DDBJ databases">
        <title>Actinophytocola xerophila sp. nov., isolated from soil of cotton cropping field.</title>
        <authorList>
            <person name="Huang R."/>
            <person name="Chen X."/>
            <person name="Ge X."/>
            <person name="Liu W."/>
        </authorList>
    </citation>
    <scope>NUCLEOTIDE SEQUENCE [LARGE SCALE GENOMIC DNA]</scope>
    <source>
        <strain evidence="2 3">S1-96</strain>
    </source>
</reference>
<keyword evidence="3" id="KW-1185">Reference proteome</keyword>
<accession>A0ABT2J3T6</accession>
<proteinExistence type="predicted"/>
<comment type="caution">
    <text evidence="2">The sequence shown here is derived from an EMBL/GenBank/DDBJ whole genome shotgun (WGS) entry which is preliminary data.</text>
</comment>
<evidence type="ECO:0000259" key="1">
    <source>
        <dbReference type="Pfam" id="PF13556"/>
    </source>
</evidence>
<sequence length="489" mass="53158">MPSQQLRRVCQEATGPDGVRRVLELLARRLAGEIVLAGPAEERAVVTSSGADRLVRMLGGELAEDVARVRAGHVDAAAVHASGYDVAVLPVGPPPARPVLVVARRGPLTAEQRSLLADAANPLWLSWRTMIAEQRAERLDAADAAVRESVLHLLMVGQLSGARRTAEALRPALPDLARVHIVEGGPDSRGLLTPRCREVFGTAAWVVPCPVHSRHVIVIAPAEADAVPPPAHLIRELTERVPEARMGVGTRVALRDIVVGYKQAFHALSVARHRPERYAGFSPRGELGELLGHAGRAWAASTLAPLLAYRPARPQDPDAFELLATLLSWLEFGSRAASQLKIHRNTLSARLQHIGAELDRDLTRVATQAELYLALQLIDERPHPGAPAEAVEFTTLFDRPEIRRWAALQLSPLLPANRRTLLTTVRAWFQHDLRTAPVAAALGISAHGLRKRLARVEELLGRALLVGPSARYDLYHALRVHTDSAPTQA</sequence>
<dbReference type="Proteomes" id="UP001156441">
    <property type="component" value="Unassembled WGS sequence"/>
</dbReference>
<gene>
    <name evidence="2" type="ORF">JT362_03425</name>
</gene>
<dbReference type="Gene3D" id="1.10.10.2840">
    <property type="entry name" value="PucR C-terminal helix-turn-helix domain"/>
    <property type="match status" value="2"/>
</dbReference>
<name>A0ABT2J3T6_9PSEU</name>
<protein>
    <submittedName>
        <fullName evidence="2">Helix-turn-helix domain-containing protein</fullName>
    </submittedName>
</protein>
<evidence type="ECO:0000313" key="3">
    <source>
        <dbReference type="Proteomes" id="UP001156441"/>
    </source>
</evidence>
<dbReference type="PANTHER" id="PTHR33744:SF1">
    <property type="entry name" value="DNA-BINDING TRANSCRIPTIONAL ACTIVATOR ADER"/>
    <property type="match status" value="1"/>
</dbReference>
<organism evidence="2 3">
    <name type="scientific">Actinophytocola gossypii</name>
    <dbReference type="NCBI Taxonomy" id="2812003"/>
    <lineage>
        <taxon>Bacteria</taxon>
        <taxon>Bacillati</taxon>
        <taxon>Actinomycetota</taxon>
        <taxon>Actinomycetes</taxon>
        <taxon>Pseudonocardiales</taxon>
        <taxon>Pseudonocardiaceae</taxon>
    </lineage>
</organism>
<dbReference type="InterPro" id="IPR051448">
    <property type="entry name" value="CdaR-like_regulators"/>
</dbReference>
<feature type="domain" description="PucR C-terminal helix-turn-helix" evidence="1">
    <location>
        <begin position="322"/>
        <end position="376"/>
    </location>
</feature>
<evidence type="ECO:0000313" key="2">
    <source>
        <dbReference type="EMBL" id="MCT2582175.1"/>
    </source>
</evidence>
<dbReference type="InterPro" id="IPR025736">
    <property type="entry name" value="PucR_C-HTH_dom"/>
</dbReference>
<feature type="domain" description="PucR C-terminal helix-turn-helix" evidence="1">
    <location>
        <begin position="421"/>
        <end position="480"/>
    </location>
</feature>
<dbReference type="RefSeq" id="WP_260189523.1">
    <property type="nucleotide sequence ID" value="NZ_JAFFZE010000004.1"/>
</dbReference>
<dbReference type="EMBL" id="JAFFZE010000004">
    <property type="protein sequence ID" value="MCT2582175.1"/>
    <property type="molecule type" value="Genomic_DNA"/>
</dbReference>